<organism evidence="1 2">
    <name type="scientific">Parastrongyloides trichosuri</name>
    <name type="common">Possum-specific nematode worm</name>
    <dbReference type="NCBI Taxonomy" id="131310"/>
    <lineage>
        <taxon>Eukaryota</taxon>
        <taxon>Metazoa</taxon>
        <taxon>Ecdysozoa</taxon>
        <taxon>Nematoda</taxon>
        <taxon>Chromadorea</taxon>
        <taxon>Rhabditida</taxon>
        <taxon>Tylenchina</taxon>
        <taxon>Panagrolaimomorpha</taxon>
        <taxon>Strongyloidoidea</taxon>
        <taxon>Strongyloididae</taxon>
        <taxon>Parastrongyloides</taxon>
    </lineage>
</organism>
<dbReference type="WBParaSite" id="PTRK_0001091600.1">
    <property type="protein sequence ID" value="PTRK_0001091600.1"/>
    <property type="gene ID" value="PTRK_0001091600"/>
</dbReference>
<accession>A0A0N4ZQX5</accession>
<protein>
    <submittedName>
        <fullName evidence="2">GLOBIN domain-containing protein</fullName>
    </submittedName>
</protein>
<keyword evidence="1" id="KW-1185">Reference proteome</keyword>
<proteinExistence type="predicted"/>
<evidence type="ECO:0000313" key="2">
    <source>
        <dbReference type="WBParaSite" id="PTRK_0001091600.1"/>
    </source>
</evidence>
<dbReference type="Gene3D" id="1.10.490.10">
    <property type="entry name" value="Globins"/>
    <property type="match status" value="1"/>
</dbReference>
<name>A0A0N4ZQX5_PARTI</name>
<dbReference type="Proteomes" id="UP000038045">
    <property type="component" value="Unplaced"/>
</dbReference>
<sequence length="238" mass="27362">MGCTQAKIQQDTSLDNEINKKSTTSNDCLKVNHEFERKPSANSKTKSHLVKYTLTKDEKAILQKHWESTVLVQIPDLFLRTMLNSIKESPKLLDVINCRMGDPNIADLCEWPKLKCMARGNCNFFTKQIIENHLEEPLVRNDSEVLGAIHIKYSPYGFKPTFLDIWHSNILKLINEGVTFSNENEKEKFMSAFTKLAHFLITILIVEYEDHMKSVRLHDREVNKTQNEVSSTICSGGF</sequence>
<dbReference type="InterPro" id="IPR012292">
    <property type="entry name" value="Globin/Proto"/>
</dbReference>
<dbReference type="GO" id="GO:0020037">
    <property type="term" value="F:heme binding"/>
    <property type="evidence" value="ECO:0007669"/>
    <property type="project" value="InterPro"/>
</dbReference>
<evidence type="ECO:0000313" key="1">
    <source>
        <dbReference type="Proteomes" id="UP000038045"/>
    </source>
</evidence>
<dbReference type="GO" id="GO:0019825">
    <property type="term" value="F:oxygen binding"/>
    <property type="evidence" value="ECO:0007669"/>
    <property type="project" value="InterPro"/>
</dbReference>
<reference evidence="2" key="1">
    <citation type="submission" date="2017-02" db="UniProtKB">
        <authorList>
            <consortium name="WormBaseParasite"/>
        </authorList>
    </citation>
    <scope>IDENTIFICATION</scope>
</reference>
<dbReference type="AlphaFoldDB" id="A0A0N4ZQX5"/>